<dbReference type="Gene3D" id="2.60.40.10">
    <property type="entry name" value="Immunoglobulins"/>
    <property type="match status" value="1"/>
</dbReference>
<dbReference type="SMART" id="SM00324">
    <property type="entry name" value="RhoGAP"/>
    <property type="match status" value="1"/>
</dbReference>
<feature type="region of interest" description="Disordered" evidence="5">
    <location>
        <begin position="87"/>
        <end position="115"/>
    </location>
</feature>
<feature type="non-terminal residue" evidence="7">
    <location>
        <position position="1"/>
    </location>
</feature>
<protein>
    <recommendedName>
        <fullName evidence="6">Rho-GAP domain-containing protein</fullName>
    </recommendedName>
</protein>
<dbReference type="Gene3D" id="3.60.10.10">
    <property type="entry name" value="Endonuclease/exonuclease/phosphatase"/>
    <property type="match status" value="1"/>
</dbReference>
<evidence type="ECO:0000259" key="6">
    <source>
        <dbReference type="PROSITE" id="PS50238"/>
    </source>
</evidence>
<dbReference type="Pfam" id="PF22669">
    <property type="entry name" value="Exo_endo_phos2"/>
    <property type="match status" value="2"/>
</dbReference>
<dbReference type="InterPro" id="IPR000300">
    <property type="entry name" value="IPPc"/>
</dbReference>
<dbReference type="InterPro" id="IPR008936">
    <property type="entry name" value="Rho_GTPase_activation_prot"/>
</dbReference>
<evidence type="ECO:0000256" key="5">
    <source>
        <dbReference type="SAM" id="MobiDB-lite"/>
    </source>
</evidence>
<evidence type="ECO:0000313" key="7">
    <source>
        <dbReference type="EMBL" id="KAG2176616.1"/>
    </source>
</evidence>
<evidence type="ECO:0000256" key="1">
    <source>
        <dbReference type="ARBA" id="ARBA00004146"/>
    </source>
</evidence>
<feature type="compositionally biased region" description="Low complexity" evidence="5">
    <location>
        <begin position="660"/>
        <end position="670"/>
    </location>
</feature>
<dbReference type="PROSITE" id="PS50238">
    <property type="entry name" value="RHOGAP"/>
    <property type="match status" value="1"/>
</dbReference>
<dbReference type="SMART" id="SM00128">
    <property type="entry name" value="IPPc"/>
    <property type="match status" value="1"/>
</dbReference>
<dbReference type="Proteomes" id="UP000612746">
    <property type="component" value="Unassembled WGS sequence"/>
</dbReference>
<keyword evidence="8" id="KW-1185">Reference proteome</keyword>
<dbReference type="OrthoDB" id="7862313at2759"/>
<dbReference type="InterPro" id="IPR046985">
    <property type="entry name" value="IP5"/>
</dbReference>
<organism evidence="7 8">
    <name type="scientific">Umbelopsis vinacea</name>
    <dbReference type="NCBI Taxonomy" id="44442"/>
    <lineage>
        <taxon>Eukaryota</taxon>
        <taxon>Fungi</taxon>
        <taxon>Fungi incertae sedis</taxon>
        <taxon>Mucoromycota</taxon>
        <taxon>Mucoromycotina</taxon>
        <taxon>Umbelopsidomycetes</taxon>
        <taxon>Umbelopsidales</taxon>
        <taxon>Umbelopsidaceae</taxon>
        <taxon>Umbelopsis</taxon>
    </lineage>
</organism>
<dbReference type="Pfam" id="PF00620">
    <property type="entry name" value="RhoGAP"/>
    <property type="match status" value="1"/>
</dbReference>
<feature type="region of interest" description="Disordered" evidence="5">
    <location>
        <begin position="649"/>
        <end position="674"/>
    </location>
</feature>
<dbReference type="SUPFAM" id="SSF48350">
    <property type="entry name" value="GTPase activation domain, GAP"/>
    <property type="match status" value="1"/>
</dbReference>
<feature type="compositionally biased region" description="Basic and acidic residues" evidence="5">
    <location>
        <begin position="769"/>
        <end position="779"/>
    </location>
</feature>
<proteinExistence type="predicted"/>
<evidence type="ECO:0000313" key="8">
    <source>
        <dbReference type="Proteomes" id="UP000612746"/>
    </source>
</evidence>
<dbReference type="GO" id="GO:0007165">
    <property type="term" value="P:signal transduction"/>
    <property type="evidence" value="ECO:0007669"/>
    <property type="project" value="InterPro"/>
</dbReference>
<dbReference type="EMBL" id="JAEPRA010000013">
    <property type="protein sequence ID" value="KAG2176616.1"/>
    <property type="molecule type" value="Genomic_DNA"/>
</dbReference>
<dbReference type="AlphaFoldDB" id="A0A8H7U8Y7"/>
<dbReference type="SUPFAM" id="SSF56219">
    <property type="entry name" value="DNase I-like"/>
    <property type="match status" value="1"/>
</dbReference>
<comment type="caution">
    <text evidence="7">The sequence shown here is derived from an EMBL/GenBank/DDBJ whole genome shotgun (WGS) entry which is preliminary data.</text>
</comment>
<dbReference type="Pfam" id="PF21310">
    <property type="entry name" value="OCRL-like_ASH"/>
    <property type="match status" value="1"/>
</dbReference>
<evidence type="ECO:0000256" key="4">
    <source>
        <dbReference type="ARBA" id="ARBA00023329"/>
    </source>
</evidence>
<dbReference type="InterPro" id="IPR036691">
    <property type="entry name" value="Endo/exonu/phosph_ase_sf"/>
</dbReference>
<accession>A0A8H7U8Y7</accession>
<dbReference type="InterPro" id="IPR000198">
    <property type="entry name" value="RhoGAP_dom"/>
</dbReference>
<dbReference type="GO" id="GO:0031901">
    <property type="term" value="C:early endosome membrane"/>
    <property type="evidence" value="ECO:0007669"/>
    <property type="project" value="UniProtKB-SubCell"/>
</dbReference>
<dbReference type="InterPro" id="IPR048869">
    <property type="entry name" value="OCRL-1_2_ASH"/>
</dbReference>
<evidence type="ECO:0000256" key="3">
    <source>
        <dbReference type="ARBA" id="ARBA00022753"/>
    </source>
</evidence>
<sequence length="920" mass="104071">FNSSHSGAWAAQTSINQSNGVKGVQTASLIKVALGNDTISLVFRDNDKMAKFVDEIRNRIRLSDTHHFQQRSHFSWLTYTDRNASATPVSGSSASNYLKRSNTDSIAESRTSKSSIDDDTLPYTALLQRSGTMRSTKLEMDLRRRVRGLARHKVSEDCTSFVAAPYSNKFVSDRRSVFAGTWNVHGSTPDESLAPWLLGNATENEKAIEPDIYIIGLQEMDLSTEAYLWTDATRENAWCDAVLNGLGNRAQKYRKACRVSTTCFDGNKGCVSVRFRLFDSYVCALGSHLAAFMNQTEKRNLDYAEICKRIVFPNAPDEETAYATSLWNDGGDEGVQFIENSNVVRNWNMQNSIFHSDHLIWVGDLNYRINLTEAEVKAALQRRDLKLLSEYDQLNIERGSGRTFHVFDEGEIDFLPTYKYDAGTNRYDTSEKRRAPAWTDRVLWRKARVHLEPHAESGHHSDIQLTSYSSCMDMMMSDHKPVNAIMNLKARKIDTEKQAQTKAAIVKLVSEHKDDRGPDGRISSSFVDFGDVRFMTQKEVSITLENTGQLVASWHFIPKLDETVICKPWLQISRVTGVLGPGEQTVIDFRILIDATTASTFNNDEDDIDDKLILRLENGKDFFLIISGKYIPTCFGMTLEKLARMKYPVHSPENDRSQRSSRSPSPESSQNGSMPKEIWRMLTFLWNKSTLQLDGLFLESGNLLLAQYITKCLDTGDNFDSSILMGLNEDDDDEEPTTSSPQLDTPKTDQTHLLRRQSREEEEAISSLKHTDEAPNTLEEHTAKINITDDDDENEEVNEAVNPTIGANSMVDVLIAFLRFLPDPVIPATLYKRLLDGTVSRNVDQLIEHMSPVHHSVLLYVVNFLRDAIKHSPEDCVEERTSKIVDTFATALMRPPVNYSDRNPRLTQQKQQQVMKSLLA</sequence>
<dbReference type="GO" id="GO:0046856">
    <property type="term" value="P:phosphatidylinositol dephosphorylation"/>
    <property type="evidence" value="ECO:0007669"/>
    <property type="project" value="InterPro"/>
</dbReference>
<dbReference type="PANTHER" id="PTHR11200:SF300">
    <property type="entry name" value="TYPE II INOSITOL 1,4,5-TRISPHOSPHATE 5-PHOSPHATASE"/>
    <property type="match status" value="1"/>
</dbReference>
<comment type="subcellular location">
    <subcellularLocation>
        <location evidence="2">Cytoplasmic vesicle</location>
        <location evidence="2">Phagosome membrane</location>
    </subcellularLocation>
    <subcellularLocation>
        <location evidence="1">Early endosome membrane</location>
    </subcellularLocation>
</comment>
<keyword evidence="3" id="KW-0967">Endosome</keyword>
<feature type="domain" description="Rho-GAP" evidence="6">
    <location>
        <begin position="741"/>
        <end position="920"/>
    </location>
</feature>
<reference evidence="7" key="1">
    <citation type="submission" date="2020-12" db="EMBL/GenBank/DDBJ databases">
        <title>Metabolic potential, ecology and presence of endohyphal bacteria is reflected in genomic diversity of Mucoromycotina.</title>
        <authorList>
            <person name="Muszewska A."/>
            <person name="Okrasinska A."/>
            <person name="Steczkiewicz K."/>
            <person name="Drgas O."/>
            <person name="Orlowska M."/>
            <person name="Perlinska-Lenart U."/>
            <person name="Aleksandrzak-Piekarczyk T."/>
            <person name="Szatraj K."/>
            <person name="Zielenkiewicz U."/>
            <person name="Pilsyk S."/>
            <person name="Malc E."/>
            <person name="Mieczkowski P."/>
            <person name="Kruszewska J.S."/>
            <person name="Biernat P."/>
            <person name="Pawlowska J."/>
        </authorList>
    </citation>
    <scope>NUCLEOTIDE SEQUENCE</scope>
    <source>
        <strain evidence="7">WA0000051536</strain>
    </source>
</reference>
<dbReference type="Gene3D" id="1.10.555.10">
    <property type="entry name" value="Rho GTPase activation protein"/>
    <property type="match status" value="1"/>
</dbReference>
<feature type="region of interest" description="Disordered" evidence="5">
    <location>
        <begin position="724"/>
        <end position="779"/>
    </location>
</feature>
<name>A0A8H7U8Y7_9FUNG</name>
<evidence type="ECO:0000256" key="2">
    <source>
        <dbReference type="ARBA" id="ARBA00004580"/>
    </source>
</evidence>
<keyword evidence="4" id="KW-0968">Cytoplasmic vesicle</keyword>
<dbReference type="PANTHER" id="PTHR11200">
    <property type="entry name" value="INOSITOL 5-PHOSPHATASE"/>
    <property type="match status" value="1"/>
</dbReference>
<gene>
    <name evidence="7" type="ORF">INT44_007280</name>
</gene>
<dbReference type="InterPro" id="IPR013783">
    <property type="entry name" value="Ig-like_fold"/>
</dbReference>
<dbReference type="GO" id="GO:0004439">
    <property type="term" value="F:phosphatidylinositol-4,5-bisphosphate 5-phosphatase activity"/>
    <property type="evidence" value="ECO:0007669"/>
    <property type="project" value="TreeGrafter"/>
</dbReference>
<feature type="compositionally biased region" description="Polar residues" evidence="5">
    <location>
        <begin position="87"/>
        <end position="114"/>
    </location>
</feature>